<reference evidence="2 3" key="1">
    <citation type="submission" date="2013-07" db="EMBL/GenBank/DDBJ databases">
        <authorList>
            <person name="Weinstock G."/>
            <person name="Sodergren E."/>
            <person name="Wylie T."/>
            <person name="Fulton L."/>
            <person name="Fulton R."/>
            <person name="Fronick C."/>
            <person name="O'Laughlin M."/>
            <person name="Godfrey J."/>
            <person name="Miner T."/>
            <person name="Herter B."/>
            <person name="Appelbaum E."/>
            <person name="Cordes M."/>
            <person name="Lek S."/>
            <person name="Wollam A."/>
            <person name="Pepin K.H."/>
            <person name="Palsikar V.B."/>
            <person name="Mitreva M."/>
            <person name="Wilson R.K."/>
        </authorList>
    </citation>
    <scope>NUCLEOTIDE SEQUENCE [LARGE SCALE GENOMIC DNA]</scope>
    <source>
        <strain evidence="2 3">ATCC 27760</strain>
    </source>
</reference>
<sequence length="63" mass="7475">MEQQKLMDELNYHRAQKLTDALYHSGLISFEEYDKLTLKNRHSFSPIYVDLLPKTLAIPPKKR</sequence>
<dbReference type="InterPro" id="IPR046749">
    <property type="entry name" value="SHOCT_2"/>
</dbReference>
<name>U2KDY4_9FIRM</name>
<dbReference type="Pfam" id="PF20612">
    <property type="entry name" value="SHOCT_2"/>
    <property type="match status" value="1"/>
</dbReference>
<dbReference type="AlphaFoldDB" id="U2KDY4"/>
<dbReference type="STRING" id="411473.RUMCAL_02842"/>
<proteinExistence type="predicted"/>
<gene>
    <name evidence="2" type="ORF">RUMCAL_02842</name>
</gene>
<protein>
    <recommendedName>
        <fullName evidence="1">SHOCT-like domain-containing protein</fullName>
    </recommendedName>
</protein>
<organism evidence="2 3">
    <name type="scientific">Ruminococcus callidus ATCC 27760</name>
    <dbReference type="NCBI Taxonomy" id="411473"/>
    <lineage>
        <taxon>Bacteria</taxon>
        <taxon>Bacillati</taxon>
        <taxon>Bacillota</taxon>
        <taxon>Clostridia</taxon>
        <taxon>Eubacteriales</taxon>
        <taxon>Oscillospiraceae</taxon>
        <taxon>Ruminococcus</taxon>
    </lineage>
</organism>
<feature type="domain" description="SHOCT-like" evidence="1">
    <location>
        <begin position="1"/>
        <end position="52"/>
    </location>
</feature>
<keyword evidence="3" id="KW-1185">Reference proteome</keyword>
<accession>U2KDY4</accession>
<dbReference type="Proteomes" id="UP000016662">
    <property type="component" value="Unassembled WGS sequence"/>
</dbReference>
<dbReference type="RefSeq" id="WP_021681028.1">
    <property type="nucleotide sequence ID" value="NZ_KI260325.1"/>
</dbReference>
<evidence type="ECO:0000259" key="1">
    <source>
        <dbReference type="Pfam" id="PF20612"/>
    </source>
</evidence>
<comment type="caution">
    <text evidence="2">The sequence shown here is derived from an EMBL/GenBank/DDBJ whole genome shotgun (WGS) entry which is preliminary data.</text>
</comment>
<dbReference type="EMBL" id="AWVF01000360">
    <property type="protein sequence ID" value="ERJ90320.1"/>
    <property type="molecule type" value="Genomic_DNA"/>
</dbReference>
<evidence type="ECO:0000313" key="2">
    <source>
        <dbReference type="EMBL" id="ERJ90320.1"/>
    </source>
</evidence>
<dbReference type="OrthoDB" id="1708280at2"/>
<evidence type="ECO:0000313" key="3">
    <source>
        <dbReference type="Proteomes" id="UP000016662"/>
    </source>
</evidence>
<dbReference type="HOGENOM" id="CLU_2919963_0_0_9"/>
<dbReference type="GeneID" id="93694112"/>
<dbReference type="PATRIC" id="fig|411473.3.peg.2384"/>